<keyword evidence="4" id="KW-1185">Reference proteome</keyword>
<dbReference type="Pfam" id="PF09588">
    <property type="entry name" value="YqaJ"/>
    <property type="match status" value="1"/>
</dbReference>
<dbReference type="PANTHER" id="PTHR47526">
    <property type="entry name" value="ATP-DEPENDENT DNA HELICASE"/>
    <property type="match status" value="1"/>
</dbReference>
<evidence type="ECO:0000256" key="1">
    <source>
        <dbReference type="PROSITE-ProRule" id="PRU00325"/>
    </source>
</evidence>
<keyword evidence="1" id="KW-0863">Zinc-finger</keyword>
<sequence length="595" mass="68583">MAGNEIISPHSNELLEKTIDGASLVYSSVEAHSCEQLKRWLKCHGRSQQGKKSVLIERVKNALDNNIHVDPNVDKGKWLDILQKCDPNKNVPQIQTTNYPQIWQPFPTQDVPKNFNYGSIYHYLVTSCIDEGSNDSDNENFDSNNCPKDDFSTSKSLKRGKLYVESGHVFDIFNGVTANKMFCMKCKVHASYKIKEIHSVSVMIDPLNARVIHGTCDCKASSMGRCSHVAALLYILLNFVDDTDEDSLPCTSKLCTWNQGRKKKEAHKADEMQYKNKIDTRKRRSYDPGRSLSKPVDKQKINCLLCDLQSINANQKVPSMWQLLLQPQYDDYDLDKPRKSHLKTLVYRLTTNVYNNNHGPIDITSGVQGENDKWWQFRKILITASKIKLFSTEKTKDQIFNLVNSHLWTNKKIMTAAIHYGQVHEEIARQKYKNFTSKKFSYIVEDSGLWVNSKFPGIGASPDGLVTDPLKNTKGVLEIKCPKILEKFKPADLHVLTPQQRNSFCCTSVNNTTMKLRRTHQYYYQVQTQMAITERSWCDFVIWTPQGYHVEKIFYDKNFIEPILEHVSAFHQNILAPEYFEMRIPRRLIPFDLST</sequence>
<evidence type="ECO:0000259" key="3">
    <source>
        <dbReference type="PROSITE" id="PS50966"/>
    </source>
</evidence>
<dbReference type="InterPro" id="IPR019080">
    <property type="entry name" value="YqaJ_viral_recombinase"/>
</dbReference>
<dbReference type="InterPro" id="IPR011335">
    <property type="entry name" value="Restrct_endonuc-II-like"/>
</dbReference>
<dbReference type="SUPFAM" id="SSF52980">
    <property type="entry name" value="Restriction endonuclease-like"/>
    <property type="match status" value="1"/>
</dbReference>
<evidence type="ECO:0000313" key="5">
    <source>
        <dbReference type="RefSeq" id="XP_046588325.1"/>
    </source>
</evidence>
<dbReference type="InterPro" id="IPR007527">
    <property type="entry name" value="Znf_SWIM"/>
</dbReference>
<dbReference type="InterPro" id="IPR003034">
    <property type="entry name" value="SAP_dom"/>
</dbReference>
<keyword evidence="1" id="KW-0862">Zinc</keyword>
<proteinExistence type="predicted"/>
<dbReference type="Proteomes" id="UP000829291">
    <property type="component" value="Chromosome 2"/>
</dbReference>
<dbReference type="InterPro" id="IPR011604">
    <property type="entry name" value="PDDEXK-like_dom_sf"/>
</dbReference>
<protein>
    <submittedName>
        <fullName evidence="5">Uncharacterized protein LOC124293083 isoform X1</fullName>
    </submittedName>
</protein>
<feature type="domain" description="SAP" evidence="2">
    <location>
        <begin position="29"/>
        <end position="63"/>
    </location>
</feature>
<dbReference type="PROSITE" id="PS50966">
    <property type="entry name" value="ZF_SWIM"/>
    <property type="match status" value="1"/>
</dbReference>
<dbReference type="CDD" id="cd22343">
    <property type="entry name" value="PDDEXK_lambda_exonuclease-like"/>
    <property type="match status" value="1"/>
</dbReference>
<reference evidence="5" key="1">
    <citation type="submission" date="2025-08" db="UniProtKB">
        <authorList>
            <consortium name="RefSeq"/>
        </authorList>
    </citation>
    <scope>IDENTIFICATION</scope>
    <source>
        <tissue evidence="5">Thorax and Abdomen</tissue>
    </source>
</reference>
<gene>
    <name evidence="5" type="primary">LOC124293083</name>
</gene>
<dbReference type="Pfam" id="PF02037">
    <property type="entry name" value="SAP"/>
    <property type="match status" value="1"/>
</dbReference>
<evidence type="ECO:0000259" key="2">
    <source>
        <dbReference type="PROSITE" id="PS50800"/>
    </source>
</evidence>
<dbReference type="PROSITE" id="PS50800">
    <property type="entry name" value="SAP"/>
    <property type="match status" value="1"/>
</dbReference>
<feature type="domain" description="SWIM-type" evidence="3">
    <location>
        <begin position="200"/>
        <end position="237"/>
    </location>
</feature>
<keyword evidence="1" id="KW-0479">Metal-binding</keyword>
<dbReference type="Gene3D" id="3.90.320.10">
    <property type="match status" value="1"/>
</dbReference>
<evidence type="ECO:0000313" key="4">
    <source>
        <dbReference type="Proteomes" id="UP000829291"/>
    </source>
</evidence>
<dbReference type="PANTHER" id="PTHR47526:SF3">
    <property type="entry name" value="PHD-TYPE DOMAIN-CONTAINING PROTEIN"/>
    <property type="match status" value="1"/>
</dbReference>
<dbReference type="RefSeq" id="XP_046588325.1">
    <property type="nucleotide sequence ID" value="XM_046732369.1"/>
</dbReference>
<dbReference type="GeneID" id="124293083"/>
<name>A0ABM3FJX7_NEOLC</name>
<accession>A0ABM3FJX7</accession>
<organism evidence="4 5">
    <name type="scientific">Neodiprion lecontei</name>
    <name type="common">Redheaded pine sawfly</name>
    <dbReference type="NCBI Taxonomy" id="441921"/>
    <lineage>
        <taxon>Eukaryota</taxon>
        <taxon>Metazoa</taxon>
        <taxon>Ecdysozoa</taxon>
        <taxon>Arthropoda</taxon>
        <taxon>Hexapoda</taxon>
        <taxon>Insecta</taxon>
        <taxon>Pterygota</taxon>
        <taxon>Neoptera</taxon>
        <taxon>Endopterygota</taxon>
        <taxon>Hymenoptera</taxon>
        <taxon>Tenthredinoidea</taxon>
        <taxon>Diprionidae</taxon>
        <taxon>Diprioninae</taxon>
        <taxon>Neodiprion</taxon>
    </lineage>
</organism>